<dbReference type="OrthoDB" id="2111376at2"/>
<dbReference type="Proteomes" id="UP000199006">
    <property type="component" value="Unassembled WGS sequence"/>
</dbReference>
<evidence type="ECO:0000313" key="1">
    <source>
        <dbReference type="EMBL" id="SFL33916.1"/>
    </source>
</evidence>
<dbReference type="Pfam" id="PF06293">
    <property type="entry name" value="Kdo"/>
    <property type="match status" value="1"/>
</dbReference>
<dbReference type="RefSeq" id="WP_089860324.1">
    <property type="nucleotide sequence ID" value="NZ_FOTI01000008.1"/>
</dbReference>
<dbReference type="InterPro" id="IPR011009">
    <property type="entry name" value="Kinase-like_dom_sf"/>
</dbReference>
<keyword evidence="1" id="KW-0808">Transferase</keyword>
<proteinExistence type="predicted"/>
<sequence length="269" mass="31296">MNISYYNNKINYCYNNHFDQELLRMAISLLKNDVVPDKRFELVKAEPERKVYKALINGKSYFLKQYKYRKLKKRVKNIFRKSSACRAFKMTNKLLDKKITVVKPALAVTYRHDFFTLDSLFITEDFMGSDLQSFIAQGNYDLKTKSKVIKQVAKLWADLYNNNFINGDPNLPGVLLKFTTEFKLCLVGVDNIRHFPYLTKKAITNNLAKFNAHSYSGLAGLGKARLSHQDRKLFYNEFLACYNKSGILLSDIKNKTFKILSDWDKGDLI</sequence>
<dbReference type="SUPFAM" id="SSF56112">
    <property type="entry name" value="Protein kinase-like (PK-like)"/>
    <property type="match status" value="1"/>
</dbReference>
<reference evidence="1 2" key="1">
    <citation type="submission" date="2016-10" db="EMBL/GenBank/DDBJ databases">
        <authorList>
            <person name="de Groot N.N."/>
        </authorList>
    </citation>
    <scope>NUCLEOTIDE SEQUENCE [LARGE SCALE GENOMIC DNA]</scope>
    <source>
        <strain evidence="1 2">ATCC 51327</strain>
    </source>
</reference>
<keyword evidence="2" id="KW-1185">Reference proteome</keyword>
<dbReference type="AlphaFoldDB" id="A0A1I4GXQ2"/>
<gene>
    <name evidence="1" type="ORF">SAMN02983006_00892</name>
</gene>
<name>A0A1I4GXQ2_9FIRM</name>
<keyword evidence="1" id="KW-0418">Kinase</keyword>
<evidence type="ECO:0000313" key="2">
    <source>
        <dbReference type="Proteomes" id="UP000199006"/>
    </source>
</evidence>
<dbReference type="EMBL" id="FOTI01000008">
    <property type="protein sequence ID" value="SFL33916.1"/>
    <property type="molecule type" value="Genomic_DNA"/>
</dbReference>
<organism evidence="1 2">
    <name type="scientific">Halanaerobium salsuginis</name>
    <dbReference type="NCBI Taxonomy" id="29563"/>
    <lineage>
        <taxon>Bacteria</taxon>
        <taxon>Bacillati</taxon>
        <taxon>Bacillota</taxon>
        <taxon>Clostridia</taxon>
        <taxon>Halanaerobiales</taxon>
        <taxon>Halanaerobiaceae</taxon>
        <taxon>Halanaerobium</taxon>
    </lineage>
</organism>
<accession>A0A1I4GXQ2</accession>
<dbReference type="GO" id="GO:0016301">
    <property type="term" value="F:kinase activity"/>
    <property type="evidence" value="ECO:0007669"/>
    <property type="project" value="UniProtKB-KW"/>
</dbReference>
<protein>
    <submittedName>
        <fullName evidence="1">Lipopolysaccharide kinase (Kdo/WaaP) family protein</fullName>
    </submittedName>
</protein>
<dbReference type="STRING" id="29563.SAMN02983006_00892"/>